<evidence type="ECO:0000256" key="1">
    <source>
        <dbReference type="SAM" id="SignalP"/>
    </source>
</evidence>
<keyword evidence="1" id="KW-0732">Signal</keyword>
<name>A0A345ZC61_9BACT</name>
<dbReference type="EMBL" id="CP025544">
    <property type="protein sequence ID" value="AXK60878.1"/>
    <property type="molecule type" value="Genomic_DNA"/>
</dbReference>
<feature type="chain" id="PRO_5017054475" evidence="1">
    <location>
        <begin position="25"/>
        <end position="143"/>
    </location>
</feature>
<evidence type="ECO:0000313" key="3">
    <source>
        <dbReference type="Proteomes" id="UP000254834"/>
    </source>
</evidence>
<protein>
    <submittedName>
        <fullName evidence="2">Uncharacterized protein</fullName>
    </submittedName>
</protein>
<dbReference type="AlphaFoldDB" id="A0A345ZC61"/>
<organism evidence="2 3">
    <name type="scientific">Candidatus Chromulinivorax destructor</name>
    <dbReference type="NCBI Taxonomy" id="2066483"/>
    <lineage>
        <taxon>Bacteria</taxon>
        <taxon>Candidatus Babelota</taxon>
        <taxon>Candidatus Babeliae</taxon>
        <taxon>Candidatus Babeliales</taxon>
        <taxon>Candidatus Chromulinivoraceae</taxon>
        <taxon>Candidatus Chromulinivorax</taxon>
    </lineage>
</organism>
<dbReference type="Proteomes" id="UP000254834">
    <property type="component" value="Chromosome"/>
</dbReference>
<feature type="signal peptide" evidence="1">
    <location>
        <begin position="1"/>
        <end position="24"/>
    </location>
</feature>
<dbReference type="KEGG" id="cdes:C0J27_03985"/>
<gene>
    <name evidence="2" type="ORF">C0J27_03985</name>
</gene>
<accession>A0A345ZC61</accession>
<keyword evidence="3" id="KW-1185">Reference proteome</keyword>
<dbReference type="RefSeq" id="WP_115585893.1">
    <property type="nucleotide sequence ID" value="NZ_CP025544.1"/>
</dbReference>
<evidence type="ECO:0000313" key="2">
    <source>
        <dbReference type="EMBL" id="AXK60878.1"/>
    </source>
</evidence>
<reference evidence="2 3" key="1">
    <citation type="submission" date="2017-12" db="EMBL/GenBank/DDBJ databases">
        <title>Chromulinavorax destructans is a abundant pathogen of dominant heterotrophic picoflagllates.</title>
        <authorList>
            <person name="Deeg C.M."/>
            <person name="Zimmer M."/>
            <person name="Suttle C.A."/>
        </authorList>
    </citation>
    <scope>NUCLEOTIDE SEQUENCE [LARGE SCALE GENOMIC DNA]</scope>
    <source>
        <strain evidence="2 3">SeV1</strain>
    </source>
</reference>
<proteinExistence type="predicted"/>
<sequence>MKSKKLTMIAFLMFLAVGSQKLQASSEFTFDKHGVGIDRVGNRYHSNADGSDVIKMVTGILRKANTSGHALDYNDVDAGWKMLKVADKNGNALGRFEVDPQGVVGYPRLFSTDPVKPIEDPVKQILLNELAAKLDAIEVPAHL</sequence>